<evidence type="ECO:0000256" key="2">
    <source>
        <dbReference type="ARBA" id="ARBA00022692"/>
    </source>
</evidence>
<dbReference type="Proteomes" id="UP000054408">
    <property type="component" value="Unassembled WGS sequence"/>
</dbReference>
<dbReference type="SUPFAM" id="SSF69318">
    <property type="entry name" value="Integrin alpha N-terminal domain"/>
    <property type="match status" value="1"/>
</dbReference>
<reference evidence="7 8" key="1">
    <citation type="submission" date="2010-05" db="EMBL/GenBank/DDBJ databases">
        <title>The Genome Sequence of Thecamonas trahens ATCC 50062.</title>
        <authorList>
            <consortium name="The Broad Institute Genome Sequencing Platform"/>
            <person name="Russ C."/>
            <person name="Cuomo C."/>
            <person name="Shea T."/>
            <person name="Young S.K."/>
            <person name="Zeng Q."/>
            <person name="Koehrsen M."/>
            <person name="Haas B."/>
            <person name="Borodovsky M."/>
            <person name="Guigo R."/>
            <person name="Alvarado L."/>
            <person name="Berlin A."/>
            <person name="Bochicchio J."/>
            <person name="Borenstein D."/>
            <person name="Chapman S."/>
            <person name="Chen Z."/>
            <person name="Freedman E."/>
            <person name="Gellesch M."/>
            <person name="Goldberg J."/>
            <person name="Griggs A."/>
            <person name="Gujja S."/>
            <person name="Heilman E."/>
            <person name="Heiman D."/>
            <person name="Hepburn T."/>
            <person name="Howarth C."/>
            <person name="Jen D."/>
            <person name="Larson L."/>
            <person name="Mehta T."/>
            <person name="Park D."/>
            <person name="Pearson M."/>
            <person name="Roberts A."/>
            <person name="Saif S."/>
            <person name="Shenoy N."/>
            <person name="Sisk P."/>
            <person name="Stolte C."/>
            <person name="Sykes S."/>
            <person name="Thomson T."/>
            <person name="Walk T."/>
            <person name="White J."/>
            <person name="Yandava C."/>
            <person name="Burger G."/>
            <person name="Gray M.W."/>
            <person name="Holland P.W.H."/>
            <person name="King N."/>
            <person name="Lang F.B.F."/>
            <person name="Roger A.J."/>
            <person name="Ruiz-Trillo I."/>
            <person name="Lander E."/>
            <person name="Nusbaum C."/>
        </authorList>
    </citation>
    <scope>NUCLEOTIDE SEQUENCE [LARGE SCALE GENOMIC DNA]</scope>
    <source>
        <strain evidence="7 8">ATCC 50062</strain>
    </source>
</reference>
<dbReference type="AlphaFoldDB" id="A0A0L0DVR0"/>
<protein>
    <submittedName>
        <fullName evidence="7">Uncharacterized protein</fullName>
    </submittedName>
</protein>
<feature type="region of interest" description="Disordered" evidence="5">
    <location>
        <begin position="197"/>
        <end position="218"/>
    </location>
</feature>
<dbReference type="OrthoDB" id="200924at2759"/>
<keyword evidence="3 6" id="KW-1133">Transmembrane helix</keyword>
<dbReference type="GO" id="GO:0016020">
    <property type="term" value="C:membrane"/>
    <property type="evidence" value="ECO:0007669"/>
    <property type="project" value="UniProtKB-SubCell"/>
</dbReference>
<evidence type="ECO:0000256" key="1">
    <source>
        <dbReference type="ARBA" id="ARBA00004167"/>
    </source>
</evidence>
<dbReference type="eggNOG" id="ENOG502QRZ6">
    <property type="taxonomic scope" value="Eukaryota"/>
</dbReference>
<dbReference type="RefSeq" id="XP_013760786.1">
    <property type="nucleotide sequence ID" value="XM_013905332.1"/>
</dbReference>
<dbReference type="STRING" id="461836.A0A0L0DVR0"/>
<comment type="subcellular location">
    <subcellularLocation>
        <location evidence="1">Membrane</location>
        <topology evidence="1">Single-pass membrane protein</topology>
    </subcellularLocation>
</comment>
<evidence type="ECO:0000256" key="5">
    <source>
        <dbReference type="SAM" id="MobiDB-lite"/>
    </source>
</evidence>
<name>A0A0L0DVR0_THETB</name>
<dbReference type="InterPro" id="IPR015943">
    <property type="entry name" value="WD40/YVTN_repeat-like_dom_sf"/>
</dbReference>
<feature type="transmembrane region" description="Helical" evidence="6">
    <location>
        <begin position="634"/>
        <end position="657"/>
    </location>
</feature>
<evidence type="ECO:0000256" key="3">
    <source>
        <dbReference type="ARBA" id="ARBA00022989"/>
    </source>
</evidence>
<dbReference type="EMBL" id="GL349441">
    <property type="protein sequence ID" value="KNC56267.1"/>
    <property type="molecule type" value="Genomic_DNA"/>
</dbReference>
<evidence type="ECO:0000256" key="4">
    <source>
        <dbReference type="ARBA" id="ARBA00023136"/>
    </source>
</evidence>
<dbReference type="InterPro" id="IPR028994">
    <property type="entry name" value="Integrin_alpha_N"/>
</dbReference>
<keyword evidence="2 6" id="KW-0812">Transmembrane</keyword>
<dbReference type="GeneID" id="25561925"/>
<evidence type="ECO:0000313" key="7">
    <source>
        <dbReference type="EMBL" id="KNC56267.1"/>
    </source>
</evidence>
<keyword evidence="8" id="KW-1185">Reference proteome</keyword>
<organism evidence="7 8">
    <name type="scientific">Thecamonas trahens ATCC 50062</name>
    <dbReference type="NCBI Taxonomy" id="461836"/>
    <lineage>
        <taxon>Eukaryota</taxon>
        <taxon>Apusozoa</taxon>
        <taxon>Apusomonadida</taxon>
        <taxon>Apusomonadidae</taxon>
        <taxon>Thecamonas</taxon>
    </lineage>
</organism>
<sequence length="674" mass="69934">MVGGRECKAQLDLLWLDDADPAGFHARLLITADAVIVPTPTASLYALAKPDGKPLSGFWPLNMADSALRFDSPPLPLPKGDFAIFTTSGEALIISAQGSLRRGSALALPPLAVDRHHLPLLNAPPGGAEVHVVLASSSPVAPARQPVSDLAAWASSPHAMAFIDADYGPPRATADAELAVDLHSPAYAKYAAAHRLPPQSLPRPGARRARPRAPPDSASHAWRLLDPHVLAPPLAVPLSDVVAVAVSYFAEPSERRYAAFFADDLPPMAVAAVALVSFATDEILDVVPVEASYYEPDSQYTARIYAPMVVGDVDGDGSNDIIVATSMGAIYVLDLATRKLHAPYPVFFDSVHVAPVLVPSPVAGSPGLALLIADTNSNVVLFSGATASSLWHARVAGNPSPLVVADADNDGELDVVLGSTSGHLWAFSLAAGESRPHFPLRVGGRITAAPTPLAPGVVAVPARDGYVYVVEASASSGHTCVEKIDIGETLPHALQAADADASGVVTLFGASLSGRILALETNVETRAAALASALGIVFTEANPAAAAGWSVRLHLYIHDAFAVAPAENGYTVVVTLGHSDNVIHTATVSTPGAVKLDMPLSAITTRGPVTLVARVQARGMTSGAAELGLVAHDAFYRVLKVFVLVPMAFAVAAAWLASYAPSRSQRAGLLGKHA</sequence>
<dbReference type="PANTHER" id="PTHR21419">
    <property type="match status" value="1"/>
</dbReference>
<keyword evidence="4 6" id="KW-0472">Membrane</keyword>
<accession>A0A0L0DVR0</accession>
<dbReference type="Gene3D" id="2.130.10.10">
    <property type="entry name" value="YVTN repeat-like/Quinoprotein amine dehydrogenase"/>
    <property type="match status" value="1"/>
</dbReference>
<dbReference type="InterPro" id="IPR045232">
    <property type="entry name" value="FAM234"/>
</dbReference>
<evidence type="ECO:0000313" key="8">
    <source>
        <dbReference type="Proteomes" id="UP000054408"/>
    </source>
</evidence>
<dbReference type="PANTHER" id="PTHR21419:SF23">
    <property type="entry name" value="PROTEIN DEFECTIVE IN EXINE FORMATION 1"/>
    <property type="match status" value="1"/>
</dbReference>
<gene>
    <name evidence="7" type="ORF">AMSG_02236</name>
</gene>
<evidence type="ECO:0000256" key="6">
    <source>
        <dbReference type="SAM" id="Phobius"/>
    </source>
</evidence>
<proteinExistence type="predicted"/>